<evidence type="ECO:0000313" key="3">
    <source>
        <dbReference type="EMBL" id="NDV37440.1"/>
    </source>
</evidence>
<dbReference type="InterPro" id="IPR005225">
    <property type="entry name" value="Small_GTP-bd"/>
</dbReference>
<dbReference type="Gene3D" id="3.40.50.300">
    <property type="entry name" value="P-loop containing nucleotide triphosphate hydrolases"/>
    <property type="match status" value="1"/>
</dbReference>
<accession>A0A6B2LKU5</accession>
<sequence length="180" mass="20530">MGSGGVGKSNYVIRFALDLFVEDYDPTIEDTYRKQIKVDNILYIVELLDTAGYFENSCTGEWRHLTMKNTDGFIFIFALPWKSSLEYLQGERNKVMRLQKRDVTPHVLIGSKVDLEGEREVPFVEAQKVADSWGCSYFEVSAKANKNVSLPIEQLVRDINRIRYPSAQPTARKQGGCILI</sequence>
<keyword evidence="2" id="KW-0342">GTP-binding</keyword>
<name>A0A6B2LKU5_9EUKA</name>
<dbReference type="GO" id="GO:0005525">
    <property type="term" value="F:GTP binding"/>
    <property type="evidence" value="ECO:0007669"/>
    <property type="project" value="UniProtKB-KW"/>
</dbReference>
<dbReference type="GO" id="GO:0007165">
    <property type="term" value="P:signal transduction"/>
    <property type="evidence" value="ECO:0007669"/>
    <property type="project" value="InterPro"/>
</dbReference>
<keyword evidence="1" id="KW-0547">Nucleotide-binding</keyword>
<dbReference type="GO" id="GO:0016020">
    <property type="term" value="C:membrane"/>
    <property type="evidence" value="ECO:0007669"/>
    <property type="project" value="InterPro"/>
</dbReference>
<dbReference type="SUPFAM" id="SSF52540">
    <property type="entry name" value="P-loop containing nucleoside triphosphate hydrolases"/>
    <property type="match status" value="1"/>
</dbReference>
<dbReference type="Pfam" id="PF00071">
    <property type="entry name" value="Ras"/>
    <property type="match status" value="1"/>
</dbReference>
<organism evidence="3">
    <name type="scientific">Arcella intermedia</name>
    <dbReference type="NCBI Taxonomy" id="1963864"/>
    <lineage>
        <taxon>Eukaryota</taxon>
        <taxon>Amoebozoa</taxon>
        <taxon>Tubulinea</taxon>
        <taxon>Elardia</taxon>
        <taxon>Arcellinida</taxon>
        <taxon>Sphaerothecina</taxon>
        <taxon>Arcellidae</taxon>
        <taxon>Arcella</taxon>
    </lineage>
</organism>
<protein>
    <submittedName>
        <fullName evidence="3">Uncharacterized protein</fullName>
    </submittedName>
</protein>
<dbReference type="SMART" id="SM00174">
    <property type="entry name" value="RHO"/>
    <property type="match status" value="1"/>
</dbReference>
<dbReference type="SMART" id="SM00173">
    <property type="entry name" value="RAS"/>
    <property type="match status" value="1"/>
</dbReference>
<dbReference type="NCBIfam" id="TIGR00231">
    <property type="entry name" value="small_GTP"/>
    <property type="match status" value="1"/>
</dbReference>
<dbReference type="PRINTS" id="PR00449">
    <property type="entry name" value="RASTRNSFRMNG"/>
</dbReference>
<dbReference type="PROSITE" id="PS51419">
    <property type="entry name" value="RAB"/>
    <property type="match status" value="1"/>
</dbReference>
<dbReference type="PANTHER" id="PTHR24070">
    <property type="entry name" value="RAS, DI-RAS, AND RHEB FAMILY MEMBERS OF SMALL GTPASE SUPERFAMILY"/>
    <property type="match status" value="1"/>
</dbReference>
<dbReference type="EMBL" id="GIBP01008471">
    <property type="protein sequence ID" value="NDV37440.1"/>
    <property type="molecule type" value="Transcribed_RNA"/>
</dbReference>
<reference evidence="3" key="1">
    <citation type="journal article" date="2020" name="J. Eukaryot. Microbiol.">
        <title>De novo Sequencing, Assembly and Annotation of the Transcriptome for the Free-Living Testate Amoeba Arcella intermedia.</title>
        <authorList>
            <person name="Ribeiro G.M."/>
            <person name="Porfirio-Sousa A.L."/>
            <person name="Maurer-Alcala X.X."/>
            <person name="Katz L.A."/>
            <person name="Lahr D.J.G."/>
        </authorList>
    </citation>
    <scope>NUCLEOTIDE SEQUENCE</scope>
</reference>
<dbReference type="PROSITE" id="PS51421">
    <property type="entry name" value="RAS"/>
    <property type="match status" value="1"/>
</dbReference>
<dbReference type="InterPro" id="IPR027417">
    <property type="entry name" value="P-loop_NTPase"/>
</dbReference>
<evidence type="ECO:0000256" key="1">
    <source>
        <dbReference type="ARBA" id="ARBA00022741"/>
    </source>
</evidence>
<dbReference type="SMART" id="SM00175">
    <property type="entry name" value="RAB"/>
    <property type="match status" value="1"/>
</dbReference>
<dbReference type="InterPro" id="IPR020849">
    <property type="entry name" value="Small_GTPase_Ras-type"/>
</dbReference>
<evidence type="ECO:0000256" key="2">
    <source>
        <dbReference type="ARBA" id="ARBA00023134"/>
    </source>
</evidence>
<dbReference type="InterPro" id="IPR001806">
    <property type="entry name" value="Small_GTPase"/>
</dbReference>
<proteinExistence type="predicted"/>
<dbReference type="AlphaFoldDB" id="A0A6B2LKU5"/>
<dbReference type="GO" id="GO:0003924">
    <property type="term" value="F:GTPase activity"/>
    <property type="evidence" value="ECO:0007669"/>
    <property type="project" value="InterPro"/>
</dbReference>